<reference evidence="2" key="1">
    <citation type="journal article" date="2019" name="Sci. Rep.">
        <title>Draft genome of Tanacetum cinerariifolium, the natural source of mosquito coil.</title>
        <authorList>
            <person name="Yamashiro T."/>
            <person name="Shiraishi A."/>
            <person name="Satake H."/>
            <person name="Nakayama K."/>
        </authorList>
    </citation>
    <scope>NUCLEOTIDE SEQUENCE</scope>
</reference>
<feature type="region of interest" description="Disordered" evidence="1">
    <location>
        <begin position="1"/>
        <end position="32"/>
    </location>
</feature>
<gene>
    <name evidence="2" type="ORF">Tci_833927</name>
</gene>
<name>A0A699Q9K4_TANCI</name>
<proteinExistence type="predicted"/>
<evidence type="ECO:0000256" key="1">
    <source>
        <dbReference type="SAM" id="MobiDB-lite"/>
    </source>
</evidence>
<comment type="caution">
    <text evidence="2">The sequence shown here is derived from an EMBL/GenBank/DDBJ whole genome shotgun (WGS) entry which is preliminary data.</text>
</comment>
<feature type="non-terminal residue" evidence="2">
    <location>
        <position position="1"/>
    </location>
</feature>
<organism evidence="2">
    <name type="scientific">Tanacetum cinerariifolium</name>
    <name type="common">Dalmatian daisy</name>
    <name type="synonym">Chrysanthemum cinerariifolium</name>
    <dbReference type="NCBI Taxonomy" id="118510"/>
    <lineage>
        <taxon>Eukaryota</taxon>
        <taxon>Viridiplantae</taxon>
        <taxon>Streptophyta</taxon>
        <taxon>Embryophyta</taxon>
        <taxon>Tracheophyta</taxon>
        <taxon>Spermatophyta</taxon>
        <taxon>Magnoliopsida</taxon>
        <taxon>eudicotyledons</taxon>
        <taxon>Gunneridae</taxon>
        <taxon>Pentapetalae</taxon>
        <taxon>asterids</taxon>
        <taxon>campanulids</taxon>
        <taxon>Asterales</taxon>
        <taxon>Asteraceae</taxon>
        <taxon>Asteroideae</taxon>
        <taxon>Anthemideae</taxon>
        <taxon>Anthemidinae</taxon>
        <taxon>Tanacetum</taxon>
    </lineage>
</organism>
<accession>A0A699Q9K4</accession>
<dbReference type="EMBL" id="BKCJ010991888">
    <property type="protein sequence ID" value="GFC61957.1"/>
    <property type="molecule type" value="Genomic_DNA"/>
</dbReference>
<feature type="compositionally biased region" description="Polar residues" evidence="1">
    <location>
        <begin position="1"/>
        <end position="10"/>
    </location>
</feature>
<dbReference type="AlphaFoldDB" id="A0A699Q9K4"/>
<sequence length="87" mass="9642">YQVASVNRNSAGFIHPPGPHLYHPQPLPVPSMPPVQAQNMDVLGPRFVGPSASTGLRLHELHRREMLGELTPRHHSTPHLRPIPVDV</sequence>
<evidence type="ECO:0000313" key="2">
    <source>
        <dbReference type="EMBL" id="GFC61957.1"/>
    </source>
</evidence>
<protein>
    <submittedName>
        <fullName evidence="2">Uncharacterized protein</fullName>
    </submittedName>
</protein>